<evidence type="ECO:0000313" key="4">
    <source>
        <dbReference type="Proteomes" id="UP000632138"/>
    </source>
</evidence>
<sequence length="513" mass="52808">MRPLVLRRLLAALAALALVLAWAVPAQAAAPAEVDFYVRNHTIVPGSSAYVQTMLFADRPLPVAKGAVSLRYRFIDQDPAFTLAQESSRDNCRVAPGDVELICTSPVTALIPAGVDAVLVGYVKIADDGVIGRQATLTATMTVEGHAPITRTARITIGEGVTLTAPGGDRMVSAEPGDPIDAPLTVTNSGTLAAQGVGFISGNSYFLESRTQYSNCEYTDGALNGCTFDQTLEPGTTYRLNLPFRVRADTLAPDVQAGGWLWMTDAELADQRQWIRNGGYGQIGTPGRGGVLRLVPVATAKAGPPQAQRGHAEESLKVQLTGRNSADVAAVGATASGRKGAVVTVPVSLVNHGPAAFDHTRGAGWPDARFYVPKGATAVRVPDSCFPMTAGGTIDGLRPGAPGSSRYSCDFSTVLKVGGTVKWEFGLRIDEVIAGARGAVAVGAPTWTGELNPANNTAAVVLNPAAAPPPSGGSGGGGGLPITGPQGALFAGIGLLLVLGGAGALFLTRRRAA</sequence>
<evidence type="ECO:0000313" key="3">
    <source>
        <dbReference type="EMBL" id="MBM2618878.1"/>
    </source>
</evidence>
<gene>
    <name evidence="3" type="ORF">JIG36_25290</name>
</gene>
<comment type="caution">
    <text evidence="3">The sequence shown here is derived from an EMBL/GenBank/DDBJ whole genome shotgun (WGS) entry which is preliminary data.</text>
</comment>
<accession>A0ABS2AHP5</accession>
<evidence type="ECO:0000256" key="2">
    <source>
        <dbReference type="SAM" id="SignalP"/>
    </source>
</evidence>
<feature type="transmembrane region" description="Helical" evidence="1">
    <location>
        <begin position="488"/>
        <end position="507"/>
    </location>
</feature>
<keyword evidence="1" id="KW-0812">Transmembrane</keyword>
<keyword evidence="4" id="KW-1185">Reference proteome</keyword>
<dbReference type="Proteomes" id="UP000632138">
    <property type="component" value="Unassembled WGS sequence"/>
</dbReference>
<reference evidence="3 4" key="1">
    <citation type="submission" date="2021-01" db="EMBL/GenBank/DDBJ databases">
        <title>Actinoplanes sp. nov. LDG1-06 isolated from lichen.</title>
        <authorList>
            <person name="Saeng-In P."/>
            <person name="Phongsopitanun W."/>
            <person name="Kanchanasin P."/>
            <person name="Yuki M."/>
            <person name="Kudo T."/>
            <person name="Ohkuma M."/>
            <person name="Tanasupawat S."/>
        </authorList>
    </citation>
    <scope>NUCLEOTIDE SEQUENCE [LARGE SCALE GENOMIC DNA]</scope>
    <source>
        <strain evidence="3 4">LDG1-06</strain>
    </source>
</reference>
<dbReference type="EMBL" id="JAENHP010000008">
    <property type="protein sequence ID" value="MBM2618878.1"/>
    <property type="molecule type" value="Genomic_DNA"/>
</dbReference>
<evidence type="ECO:0008006" key="5">
    <source>
        <dbReference type="Google" id="ProtNLM"/>
    </source>
</evidence>
<feature type="signal peptide" evidence="2">
    <location>
        <begin position="1"/>
        <end position="28"/>
    </location>
</feature>
<keyword evidence="1" id="KW-0472">Membrane</keyword>
<dbReference type="RefSeq" id="WP_203378883.1">
    <property type="nucleotide sequence ID" value="NZ_JAENHP010000008.1"/>
</dbReference>
<proteinExistence type="predicted"/>
<name>A0ABS2AHP5_9ACTN</name>
<keyword evidence="1" id="KW-1133">Transmembrane helix</keyword>
<organism evidence="3 4">
    <name type="scientific">Paractinoplanes ovalisporus</name>
    <dbReference type="NCBI Taxonomy" id="2810368"/>
    <lineage>
        <taxon>Bacteria</taxon>
        <taxon>Bacillati</taxon>
        <taxon>Actinomycetota</taxon>
        <taxon>Actinomycetes</taxon>
        <taxon>Micromonosporales</taxon>
        <taxon>Micromonosporaceae</taxon>
        <taxon>Paractinoplanes</taxon>
    </lineage>
</organism>
<protein>
    <recommendedName>
        <fullName evidence="5">Gram-positive cocci surface proteins LPxTG domain-containing protein</fullName>
    </recommendedName>
</protein>
<evidence type="ECO:0000256" key="1">
    <source>
        <dbReference type="SAM" id="Phobius"/>
    </source>
</evidence>
<feature type="chain" id="PRO_5045874206" description="Gram-positive cocci surface proteins LPxTG domain-containing protein" evidence="2">
    <location>
        <begin position="29"/>
        <end position="513"/>
    </location>
</feature>
<keyword evidence="2" id="KW-0732">Signal</keyword>